<dbReference type="EMBL" id="BMIK01000028">
    <property type="protein sequence ID" value="GGC48092.1"/>
    <property type="molecule type" value="Genomic_DNA"/>
</dbReference>
<protein>
    <recommendedName>
        <fullName evidence="3">HTH-type transcriptional regulator / antitoxin HigA</fullName>
    </recommendedName>
</protein>
<proteinExistence type="predicted"/>
<name>A0ABQ1MWN6_9SPHI</name>
<comment type="caution">
    <text evidence="1">The sequence shown here is derived from an EMBL/GenBank/DDBJ whole genome shotgun (WGS) entry which is preliminary data.</text>
</comment>
<reference evidence="2" key="1">
    <citation type="journal article" date="2019" name="Int. J. Syst. Evol. Microbiol.">
        <title>The Global Catalogue of Microorganisms (GCM) 10K type strain sequencing project: providing services to taxonomists for standard genome sequencing and annotation.</title>
        <authorList>
            <consortium name="The Broad Institute Genomics Platform"/>
            <consortium name="The Broad Institute Genome Sequencing Center for Infectious Disease"/>
            <person name="Wu L."/>
            <person name="Ma J."/>
        </authorList>
    </citation>
    <scope>NUCLEOTIDE SEQUENCE [LARGE SCALE GENOMIC DNA]</scope>
    <source>
        <strain evidence="2">CGMCC 1.15342</strain>
    </source>
</reference>
<accession>A0ABQ1MWN6</accession>
<evidence type="ECO:0008006" key="3">
    <source>
        <dbReference type="Google" id="ProtNLM"/>
    </source>
</evidence>
<dbReference type="RefSeq" id="WP_188753764.1">
    <property type="nucleotide sequence ID" value="NZ_BMIK01000028.1"/>
</dbReference>
<gene>
    <name evidence="1" type="ORF">GCM10011386_45350</name>
</gene>
<organism evidence="1 2">
    <name type="scientific">Parapedobacter defluvii</name>
    <dbReference type="NCBI Taxonomy" id="2045106"/>
    <lineage>
        <taxon>Bacteria</taxon>
        <taxon>Pseudomonadati</taxon>
        <taxon>Bacteroidota</taxon>
        <taxon>Sphingobacteriia</taxon>
        <taxon>Sphingobacteriales</taxon>
        <taxon>Sphingobacteriaceae</taxon>
        <taxon>Parapedobacter</taxon>
    </lineage>
</organism>
<keyword evidence="2" id="KW-1185">Reference proteome</keyword>
<evidence type="ECO:0000313" key="2">
    <source>
        <dbReference type="Proteomes" id="UP000597338"/>
    </source>
</evidence>
<sequence>MESIVHGSPVPKAVARALEIFHAEQSTPEVDELALLLVLVKDYEDKHVHLPNVDPIEAVKLKWQNEGCRPKIWSQAYNSTAGSADSYRVEFNF</sequence>
<evidence type="ECO:0000313" key="1">
    <source>
        <dbReference type="EMBL" id="GGC48092.1"/>
    </source>
</evidence>
<dbReference type="Proteomes" id="UP000597338">
    <property type="component" value="Unassembled WGS sequence"/>
</dbReference>